<dbReference type="Proteomes" id="UP000824469">
    <property type="component" value="Unassembled WGS sequence"/>
</dbReference>
<protein>
    <submittedName>
        <fullName evidence="1">Uncharacterized protein</fullName>
    </submittedName>
</protein>
<proteinExistence type="predicted"/>
<feature type="non-terminal residue" evidence="1">
    <location>
        <position position="1"/>
    </location>
</feature>
<organism evidence="1 2">
    <name type="scientific">Taxus chinensis</name>
    <name type="common">Chinese yew</name>
    <name type="synonym">Taxus wallichiana var. chinensis</name>
    <dbReference type="NCBI Taxonomy" id="29808"/>
    <lineage>
        <taxon>Eukaryota</taxon>
        <taxon>Viridiplantae</taxon>
        <taxon>Streptophyta</taxon>
        <taxon>Embryophyta</taxon>
        <taxon>Tracheophyta</taxon>
        <taxon>Spermatophyta</taxon>
        <taxon>Pinopsida</taxon>
        <taxon>Pinidae</taxon>
        <taxon>Conifers II</taxon>
        <taxon>Cupressales</taxon>
        <taxon>Taxaceae</taxon>
        <taxon>Taxus</taxon>
    </lineage>
</organism>
<sequence>KEPQARHMIVKPTVMPDEQGSNALVKFSAEVARRNMDKAAIIRVLREELKTKD</sequence>
<dbReference type="AlphaFoldDB" id="A0AA38FYT1"/>
<keyword evidence="2" id="KW-1185">Reference proteome</keyword>
<evidence type="ECO:0000313" key="1">
    <source>
        <dbReference type="EMBL" id="KAH9312165.1"/>
    </source>
</evidence>
<gene>
    <name evidence="1" type="ORF">KI387_027200</name>
</gene>
<dbReference type="EMBL" id="JAHRHJ020000006">
    <property type="protein sequence ID" value="KAH9312165.1"/>
    <property type="molecule type" value="Genomic_DNA"/>
</dbReference>
<feature type="non-terminal residue" evidence="1">
    <location>
        <position position="53"/>
    </location>
</feature>
<comment type="caution">
    <text evidence="1">The sequence shown here is derived from an EMBL/GenBank/DDBJ whole genome shotgun (WGS) entry which is preliminary data.</text>
</comment>
<name>A0AA38FYT1_TAXCH</name>
<reference evidence="1 2" key="1">
    <citation type="journal article" date="2021" name="Nat. Plants">
        <title>The Taxus genome provides insights into paclitaxel biosynthesis.</title>
        <authorList>
            <person name="Xiong X."/>
            <person name="Gou J."/>
            <person name="Liao Q."/>
            <person name="Li Y."/>
            <person name="Zhou Q."/>
            <person name="Bi G."/>
            <person name="Li C."/>
            <person name="Du R."/>
            <person name="Wang X."/>
            <person name="Sun T."/>
            <person name="Guo L."/>
            <person name="Liang H."/>
            <person name="Lu P."/>
            <person name="Wu Y."/>
            <person name="Zhang Z."/>
            <person name="Ro D.K."/>
            <person name="Shang Y."/>
            <person name="Huang S."/>
            <person name="Yan J."/>
        </authorList>
    </citation>
    <scope>NUCLEOTIDE SEQUENCE [LARGE SCALE GENOMIC DNA]</scope>
    <source>
        <strain evidence="1">Ta-2019</strain>
    </source>
</reference>
<evidence type="ECO:0000313" key="2">
    <source>
        <dbReference type="Proteomes" id="UP000824469"/>
    </source>
</evidence>
<accession>A0AA38FYT1</accession>